<dbReference type="OrthoDB" id="5570013at2759"/>
<evidence type="ECO:0000313" key="4">
    <source>
        <dbReference type="Proteomes" id="UP001140217"/>
    </source>
</evidence>
<evidence type="ECO:0000259" key="2">
    <source>
        <dbReference type="Pfam" id="PF13349"/>
    </source>
</evidence>
<name>A0A9W8HDM2_9FUNG</name>
<accession>A0A9W8HDM2</accession>
<dbReference type="InterPro" id="IPR025164">
    <property type="entry name" value="Toastrack_DUF4097"/>
</dbReference>
<dbReference type="EMBL" id="JANBUL010000140">
    <property type="protein sequence ID" value="KAJ2780393.1"/>
    <property type="molecule type" value="Genomic_DNA"/>
</dbReference>
<dbReference type="AlphaFoldDB" id="A0A9W8HDM2"/>
<feature type="domain" description="DUF4097" evidence="2">
    <location>
        <begin position="159"/>
        <end position="283"/>
    </location>
</feature>
<sequence length="402" mass="41544">MAAQERKGRGDGGDSGRGTPSAAPTPQIAQATSRSQAVTVEYDFGRALAVSVEGIRTANVRVQKAGGRQDEPTAWVQATVGSWSTTLHSRLHVESSINTSGEYALALRVESSIWDLGMTSAEITIALCARPGDATEHPGIRVAVPSGAIGVTLLGDTPVRRLDLATDHGPAHLSDVAVGDLRLAAHHGNITVHDVCASGAADITGHGAWMDIDDVRAARLTAASTDAIISLKDVDAAAVSATTTNARIGLGNVRADSLHVQTTAGDVVASNVRAAACDVKTDRGGAIEGGWGPAARLHMSTADARIAVQVHIDPDGPLDLALATKRAPVEVDLPPSFSGAFSLQTTGYYKTFVYTHPRVAASPVLHVAQPDKKVGVLDAGGIRHSLKATSEEAPVTVNFGSL</sequence>
<protein>
    <recommendedName>
        <fullName evidence="2">DUF4097 domain-containing protein</fullName>
    </recommendedName>
</protein>
<dbReference type="Pfam" id="PF13349">
    <property type="entry name" value="DUF4097"/>
    <property type="match status" value="1"/>
</dbReference>
<feature type="region of interest" description="Disordered" evidence="1">
    <location>
        <begin position="1"/>
        <end position="34"/>
    </location>
</feature>
<dbReference type="Proteomes" id="UP001140217">
    <property type="component" value="Unassembled WGS sequence"/>
</dbReference>
<evidence type="ECO:0000256" key="1">
    <source>
        <dbReference type="SAM" id="MobiDB-lite"/>
    </source>
</evidence>
<keyword evidence="4" id="KW-1185">Reference proteome</keyword>
<feature type="compositionally biased region" description="Basic and acidic residues" evidence="1">
    <location>
        <begin position="1"/>
        <end position="14"/>
    </location>
</feature>
<gene>
    <name evidence="3" type="ORF">H4R18_003474</name>
</gene>
<proteinExistence type="predicted"/>
<organism evidence="3 4">
    <name type="scientific">Coemansia javaensis</name>
    <dbReference type="NCBI Taxonomy" id="2761396"/>
    <lineage>
        <taxon>Eukaryota</taxon>
        <taxon>Fungi</taxon>
        <taxon>Fungi incertae sedis</taxon>
        <taxon>Zoopagomycota</taxon>
        <taxon>Kickxellomycotina</taxon>
        <taxon>Kickxellomycetes</taxon>
        <taxon>Kickxellales</taxon>
        <taxon>Kickxellaceae</taxon>
        <taxon>Coemansia</taxon>
    </lineage>
</organism>
<evidence type="ECO:0000313" key="3">
    <source>
        <dbReference type="EMBL" id="KAJ2780393.1"/>
    </source>
</evidence>
<reference evidence="3" key="1">
    <citation type="submission" date="2022-07" db="EMBL/GenBank/DDBJ databases">
        <title>Phylogenomic reconstructions and comparative analyses of Kickxellomycotina fungi.</title>
        <authorList>
            <person name="Reynolds N.K."/>
            <person name="Stajich J.E."/>
            <person name="Barry K."/>
            <person name="Grigoriev I.V."/>
            <person name="Crous P."/>
            <person name="Smith M.E."/>
        </authorList>
    </citation>
    <scope>NUCLEOTIDE SEQUENCE</scope>
    <source>
        <strain evidence="3">NBRC 105414</strain>
    </source>
</reference>
<feature type="compositionally biased region" description="Polar residues" evidence="1">
    <location>
        <begin position="22"/>
        <end position="34"/>
    </location>
</feature>
<comment type="caution">
    <text evidence="3">The sequence shown here is derived from an EMBL/GenBank/DDBJ whole genome shotgun (WGS) entry which is preliminary data.</text>
</comment>